<organism evidence="2 3">
    <name type="scientific">Fusarium kuroshium</name>
    <dbReference type="NCBI Taxonomy" id="2010991"/>
    <lineage>
        <taxon>Eukaryota</taxon>
        <taxon>Fungi</taxon>
        <taxon>Dikarya</taxon>
        <taxon>Ascomycota</taxon>
        <taxon>Pezizomycotina</taxon>
        <taxon>Sordariomycetes</taxon>
        <taxon>Hypocreomycetidae</taxon>
        <taxon>Hypocreales</taxon>
        <taxon>Nectriaceae</taxon>
        <taxon>Fusarium</taxon>
        <taxon>Fusarium solani species complex</taxon>
    </lineage>
</organism>
<keyword evidence="3" id="KW-1185">Reference proteome</keyword>
<sequence>MENRQTTDHKETDKGEVTTQPPETVDQADKPAPPEEKPTEEKMQTRTQAIAQNVKDKVKEIDDRIIKINERIQKIHQSAKYAEDLRDRLIEAKTPTANMLKDLPGPESHQGGSEVLLIVRLCSFMSNTLAIRVEADQFLGK</sequence>
<evidence type="ECO:0000313" key="2">
    <source>
        <dbReference type="EMBL" id="RMJ09194.1"/>
    </source>
</evidence>
<dbReference type="OrthoDB" id="5103044at2759"/>
<evidence type="ECO:0000256" key="1">
    <source>
        <dbReference type="SAM" id="MobiDB-lite"/>
    </source>
</evidence>
<dbReference type="AlphaFoldDB" id="A0A3M2RVB1"/>
<proteinExistence type="predicted"/>
<reference evidence="2 3" key="1">
    <citation type="submission" date="2017-06" db="EMBL/GenBank/DDBJ databases">
        <title>Comparative genomic analysis of Ambrosia Fusariam Clade fungi.</title>
        <authorList>
            <person name="Stajich J.E."/>
            <person name="Carrillo J."/>
            <person name="Kijimoto T."/>
            <person name="Eskalen A."/>
            <person name="O'Donnell K."/>
            <person name="Kasson M."/>
        </authorList>
    </citation>
    <scope>NUCLEOTIDE SEQUENCE [LARGE SCALE GENOMIC DNA]</scope>
    <source>
        <strain evidence="2">UCR3666</strain>
    </source>
</reference>
<gene>
    <name evidence="2" type="ORF">CDV36_011187</name>
</gene>
<comment type="caution">
    <text evidence="2">The sequence shown here is derived from an EMBL/GenBank/DDBJ whole genome shotgun (WGS) entry which is preliminary data.</text>
</comment>
<accession>A0A3M2RVB1</accession>
<protein>
    <submittedName>
        <fullName evidence="2">Uncharacterized protein</fullName>
    </submittedName>
</protein>
<dbReference type="EMBL" id="NKUJ01000252">
    <property type="protein sequence ID" value="RMJ09194.1"/>
    <property type="molecule type" value="Genomic_DNA"/>
</dbReference>
<evidence type="ECO:0000313" key="3">
    <source>
        <dbReference type="Proteomes" id="UP000277212"/>
    </source>
</evidence>
<feature type="region of interest" description="Disordered" evidence="1">
    <location>
        <begin position="1"/>
        <end position="46"/>
    </location>
</feature>
<name>A0A3M2RVB1_9HYPO</name>
<feature type="compositionally biased region" description="Basic and acidic residues" evidence="1">
    <location>
        <begin position="1"/>
        <end position="16"/>
    </location>
</feature>
<feature type="compositionally biased region" description="Basic and acidic residues" evidence="1">
    <location>
        <begin position="27"/>
        <end position="44"/>
    </location>
</feature>
<dbReference type="Proteomes" id="UP000277212">
    <property type="component" value="Unassembled WGS sequence"/>
</dbReference>